<name>A0A0C2H5X6_9BILA</name>
<evidence type="ECO:0000313" key="2">
    <source>
        <dbReference type="EMBL" id="KIH64826.1"/>
    </source>
</evidence>
<accession>A0A0C2H5X6</accession>
<dbReference type="OrthoDB" id="5875677at2759"/>
<feature type="region of interest" description="Disordered" evidence="1">
    <location>
        <begin position="1"/>
        <end position="38"/>
    </location>
</feature>
<reference evidence="2 3" key="1">
    <citation type="submission" date="2013-12" db="EMBL/GenBank/DDBJ databases">
        <title>Draft genome of the parsitic nematode Ancylostoma duodenale.</title>
        <authorList>
            <person name="Mitreva M."/>
        </authorList>
    </citation>
    <scope>NUCLEOTIDE SEQUENCE [LARGE SCALE GENOMIC DNA]</scope>
    <source>
        <strain evidence="2 3">Zhejiang</strain>
    </source>
</reference>
<organism evidence="2 3">
    <name type="scientific">Ancylostoma duodenale</name>
    <dbReference type="NCBI Taxonomy" id="51022"/>
    <lineage>
        <taxon>Eukaryota</taxon>
        <taxon>Metazoa</taxon>
        <taxon>Ecdysozoa</taxon>
        <taxon>Nematoda</taxon>
        <taxon>Chromadorea</taxon>
        <taxon>Rhabditida</taxon>
        <taxon>Rhabditina</taxon>
        <taxon>Rhabditomorpha</taxon>
        <taxon>Strongyloidea</taxon>
        <taxon>Ancylostomatidae</taxon>
        <taxon>Ancylostomatinae</taxon>
        <taxon>Ancylostoma</taxon>
    </lineage>
</organism>
<feature type="region of interest" description="Disordered" evidence="1">
    <location>
        <begin position="153"/>
        <end position="183"/>
    </location>
</feature>
<dbReference type="Proteomes" id="UP000054047">
    <property type="component" value="Unassembled WGS sequence"/>
</dbReference>
<proteinExistence type="predicted"/>
<feature type="compositionally biased region" description="Basic residues" evidence="1">
    <location>
        <begin position="22"/>
        <end position="38"/>
    </location>
</feature>
<feature type="compositionally biased region" description="Basic and acidic residues" evidence="1">
    <location>
        <begin position="173"/>
        <end position="183"/>
    </location>
</feature>
<evidence type="ECO:0008006" key="4">
    <source>
        <dbReference type="Google" id="ProtNLM"/>
    </source>
</evidence>
<evidence type="ECO:0000313" key="3">
    <source>
        <dbReference type="Proteomes" id="UP000054047"/>
    </source>
</evidence>
<evidence type="ECO:0000256" key="1">
    <source>
        <dbReference type="SAM" id="MobiDB-lite"/>
    </source>
</evidence>
<protein>
    <recommendedName>
        <fullName evidence="4">SWIM-type domain-containing protein</fullName>
    </recommendedName>
</protein>
<gene>
    <name evidence="2" type="ORF">ANCDUO_04859</name>
</gene>
<sequence>MKPRSQISSTLDPRRLATATHRMQRSTRSHRWAVKHFQSKPEKIKATGDRKWELQGRTPEEKFQVSYQEGCVCSVSLSEKVHCPLCDGCPYSRTCTCLDNRTGISCLHRHAAKQYGWDLAVQPSSTSAITSEGDGSSTRELPIEAVYLDEPSTSVSLDVEGPPTSAAPVMSAQERKQERSEMRNSIESKYSVVYTSVNLLLNTDTDEALTSLKQIYDLVDQAFRKLSTPSEPQIAVKPELSKPRGKPQLTKAELYTVSGSYNPT</sequence>
<feature type="region of interest" description="Disordered" evidence="1">
    <location>
        <begin position="234"/>
        <end position="264"/>
    </location>
</feature>
<dbReference type="EMBL" id="KN727857">
    <property type="protein sequence ID" value="KIH64826.1"/>
    <property type="molecule type" value="Genomic_DNA"/>
</dbReference>
<feature type="compositionally biased region" description="Polar residues" evidence="1">
    <location>
        <begin position="1"/>
        <end position="11"/>
    </location>
</feature>
<keyword evidence="3" id="KW-1185">Reference proteome</keyword>
<dbReference type="AlphaFoldDB" id="A0A0C2H5X6"/>